<reference evidence="2 3" key="1">
    <citation type="submission" date="2024-03" db="EMBL/GenBank/DDBJ databases">
        <title>The Acrasis kona genome and developmental transcriptomes reveal deep origins of eukaryotic multicellular pathways.</title>
        <authorList>
            <person name="Sheikh S."/>
            <person name="Fu C.-J."/>
            <person name="Brown M.W."/>
            <person name="Baldauf S.L."/>
        </authorList>
    </citation>
    <scope>NUCLEOTIDE SEQUENCE [LARGE SCALE GENOMIC DNA]</scope>
    <source>
        <strain evidence="2 3">ATCC MYA-3509</strain>
    </source>
</reference>
<evidence type="ECO:0000313" key="2">
    <source>
        <dbReference type="EMBL" id="KAL0486339.1"/>
    </source>
</evidence>
<dbReference type="AlphaFoldDB" id="A0AAW2ZAB5"/>
<protein>
    <submittedName>
        <fullName evidence="2">Uncharacterized protein</fullName>
    </submittedName>
</protein>
<dbReference type="EMBL" id="JAOPGA020001222">
    <property type="protein sequence ID" value="KAL0486339.1"/>
    <property type="molecule type" value="Genomic_DNA"/>
</dbReference>
<evidence type="ECO:0000256" key="1">
    <source>
        <dbReference type="SAM" id="MobiDB-lite"/>
    </source>
</evidence>
<evidence type="ECO:0000313" key="3">
    <source>
        <dbReference type="Proteomes" id="UP001431209"/>
    </source>
</evidence>
<comment type="caution">
    <text evidence="2">The sequence shown here is derived from an EMBL/GenBank/DDBJ whole genome shotgun (WGS) entry which is preliminary data.</text>
</comment>
<organism evidence="2 3">
    <name type="scientific">Acrasis kona</name>
    <dbReference type="NCBI Taxonomy" id="1008807"/>
    <lineage>
        <taxon>Eukaryota</taxon>
        <taxon>Discoba</taxon>
        <taxon>Heterolobosea</taxon>
        <taxon>Tetramitia</taxon>
        <taxon>Eutetramitia</taxon>
        <taxon>Acrasidae</taxon>
        <taxon>Acrasis</taxon>
    </lineage>
</organism>
<dbReference type="Proteomes" id="UP001431209">
    <property type="component" value="Unassembled WGS sequence"/>
</dbReference>
<feature type="region of interest" description="Disordered" evidence="1">
    <location>
        <begin position="120"/>
        <end position="141"/>
    </location>
</feature>
<proteinExistence type="predicted"/>
<sequence length="258" mass="29096">MNMQYAFEQLWCSEAIEFWGHNPSEAEYGSSQGEDCTIAPETPDSVDVSEIMKAFNMDCSQPEGVPANLFDLGDAFEVPSAYSDCFSDCLENAVEEQDMQCKPSSKPLIPVAHFFSPHASQNETDEEVHSPRAVASTSSEDENVQTVITKKKISPSARCLKRAELKPEKRVTKKQKTSFTGKKNKQPAPIITDFAAPDLDAQNCCCLSGCSNAVTNRLRFSLRRPNTFKEDFVNRQWNKICQYHYFSDLYQHKKSLNH</sequence>
<gene>
    <name evidence="2" type="ORF">AKO1_002018</name>
</gene>
<accession>A0AAW2ZAB5</accession>
<keyword evidence="3" id="KW-1185">Reference proteome</keyword>
<name>A0AAW2ZAB5_9EUKA</name>